<accession>A0A941E9H2</accession>
<dbReference type="Proteomes" id="UP000676325">
    <property type="component" value="Unassembled WGS sequence"/>
</dbReference>
<reference evidence="6" key="1">
    <citation type="submission" date="2021-04" db="EMBL/GenBank/DDBJ databases">
        <title>Genome based classification of Actinospica acidithermotolerans sp. nov., an actinobacterium isolated from an Indonesian hot spring.</title>
        <authorList>
            <person name="Kusuma A.B."/>
            <person name="Putra K.E."/>
            <person name="Nafisah S."/>
            <person name="Loh J."/>
            <person name="Nouioui I."/>
            <person name="Goodfellow M."/>
        </authorList>
    </citation>
    <scope>NUCLEOTIDE SEQUENCE</scope>
    <source>
        <strain evidence="6">MGRD01-02</strain>
    </source>
</reference>
<dbReference type="Gene3D" id="3.90.550.10">
    <property type="entry name" value="Spore Coat Polysaccharide Biosynthesis Protein SpsA, Chain A"/>
    <property type="match status" value="2"/>
</dbReference>
<dbReference type="EMBL" id="JAGSOH010000003">
    <property type="protein sequence ID" value="MBR7825009.1"/>
    <property type="molecule type" value="Genomic_DNA"/>
</dbReference>
<gene>
    <name evidence="6" type="ORF">KDK95_01735</name>
</gene>
<evidence type="ECO:0000256" key="1">
    <source>
        <dbReference type="ARBA" id="ARBA00006739"/>
    </source>
</evidence>
<evidence type="ECO:0000256" key="2">
    <source>
        <dbReference type="ARBA" id="ARBA00022676"/>
    </source>
</evidence>
<feature type="region of interest" description="Disordered" evidence="4">
    <location>
        <begin position="126"/>
        <end position="212"/>
    </location>
</feature>
<feature type="compositionally biased region" description="Gly residues" evidence="4">
    <location>
        <begin position="147"/>
        <end position="160"/>
    </location>
</feature>
<dbReference type="InterPro" id="IPR050834">
    <property type="entry name" value="Glycosyltransf_2"/>
</dbReference>
<dbReference type="RefSeq" id="WP_212516171.1">
    <property type="nucleotide sequence ID" value="NZ_JAGSOH010000003.1"/>
</dbReference>
<evidence type="ECO:0000259" key="5">
    <source>
        <dbReference type="Pfam" id="PF00535"/>
    </source>
</evidence>
<feature type="compositionally biased region" description="Low complexity" evidence="4">
    <location>
        <begin position="178"/>
        <end position="198"/>
    </location>
</feature>
<evidence type="ECO:0000313" key="6">
    <source>
        <dbReference type="EMBL" id="MBR7825009.1"/>
    </source>
</evidence>
<organism evidence="6 7">
    <name type="scientific">Actinospica acidithermotolerans</name>
    <dbReference type="NCBI Taxonomy" id="2828514"/>
    <lineage>
        <taxon>Bacteria</taxon>
        <taxon>Bacillati</taxon>
        <taxon>Actinomycetota</taxon>
        <taxon>Actinomycetes</taxon>
        <taxon>Catenulisporales</taxon>
        <taxon>Actinospicaceae</taxon>
        <taxon>Actinospica</taxon>
    </lineage>
</organism>
<keyword evidence="3 6" id="KW-0808">Transferase</keyword>
<sequence>MDRAGSTALRTTVVIATRDRAAELCAALERLEALPERPAVTVVDNASADGTLRRVGHRFPFVRLIGLPEDRGASARTIGARLARTPWIAFCDDGSWWSADALARAARYLARSPRLALVAACAKKMAEPGGPADPAPRGPAAGPLPGGPGASGPGAFGGGASSPRASGGWVSGPRASDPGVSGTAPSGPGASGPEVSGPRASGPEVSGPRASSPAVLGFPGCAAVVRRDAYLDVGGFHPLLCPSGGERLLSYDLAAAGWDLAYQADVVAYRQPAAAEDAAARRALDLRDDALIGWLRRPMARALGFTADLARRAAEDDAARRALRTLCAGLPTALRERHQLPPAVEARIRLLEDCGSGTHALPA</sequence>
<dbReference type="SUPFAM" id="SSF53448">
    <property type="entry name" value="Nucleotide-diphospho-sugar transferases"/>
    <property type="match status" value="1"/>
</dbReference>
<dbReference type="GO" id="GO:0016757">
    <property type="term" value="F:glycosyltransferase activity"/>
    <property type="evidence" value="ECO:0007669"/>
    <property type="project" value="UniProtKB-KW"/>
</dbReference>
<protein>
    <submittedName>
        <fullName evidence="6">Glycosyltransferase</fullName>
        <ecNumber evidence="6">2.4.-.-</ecNumber>
    </submittedName>
</protein>
<comment type="similarity">
    <text evidence="1">Belongs to the glycosyltransferase 2 family.</text>
</comment>
<dbReference type="Pfam" id="PF00535">
    <property type="entry name" value="Glycos_transf_2"/>
    <property type="match status" value="1"/>
</dbReference>
<dbReference type="CDD" id="cd00761">
    <property type="entry name" value="Glyco_tranf_GTA_type"/>
    <property type="match status" value="1"/>
</dbReference>
<evidence type="ECO:0000313" key="7">
    <source>
        <dbReference type="Proteomes" id="UP000676325"/>
    </source>
</evidence>
<evidence type="ECO:0000256" key="4">
    <source>
        <dbReference type="SAM" id="MobiDB-lite"/>
    </source>
</evidence>
<dbReference type="InterPro" id="IPR001173">
    <property type="entry name" value="Glyco_trans_2-like"/>
</dbReference>
<dbReference type="PANTHER" id="PTHR43685">
    <property type="entry name" value="GLYCOSYLTRANSFERASE"/>
    <property type="match status" value="1"/>
</dbReference>
<keyword evidence="7" id="KW-1185">Reference proteome</keyword>
<comment type="caution">
    <text evidence="6">The sequence shown here is derived from an EMBL/GenBank/DDBJ whole genome shotgun (WGS) entry which is preliminary data.</text>
</comment>
<evidence type="ECO:0000256" key="3">
    <source>
        <dbReference type="ARBA" id="ARBA00022679"/>
    </source>
</evidence>
<keyword evidence="2 6" id="KW-0328">Glycosyltransferase</keyword>
<dbReference type="AlphaFoldDB" id="A0A941E9H2"/>
<dbReference type="EC" id="2.4.-.-" evidence="6"/>
<dbReference type="InterPro" id="IPR029044">
    <property type="entry name" value="Nucleotide-diphossugar_trans"/>
</dbReference>
<dbReference type="PANTHER" id="PTHR43685:SF5">
    <property type="entry name" value="GLYCOSYLTRANSFERASE EPSE-RELATED"/>
    <property type="match status" value="1"/>
</dbReference>
<proteinExistence type="inferred from homology"/>
<name>A0A941E9H2_9ACTN</name>
<feature type="domain" description="Glycosyltransferase 2-like" evidence="5">
    <location>
        <begin position="12"/>
        <end position="121"/>
    </location>
</feature>